<dbReference type="Proteomes" id="UP001190926">
    <property type="component" value="Unassembled WGS sequence"/>
</dbReference>
<evidence type="ECO:0000313" key="9">
    <source>
        <dbReference type="Proteomes" id="UP001190926"/>
    </source>
</evidence>
<dbReference type="FunFam" id="3.40.30.10:FF:000014">
    <property type="entry name" value="Tau class glutathione S-transferase"/>
    <property type="match status" value="1"/>
</dbReference>
<dbReference type="PANTHER" id="PTHR11260">
    <property type="entry name" value="GLUTATHIONE S-TRANSFERASE, GST, SUPERFAMILY, GST DOMAIN CONTAINING"/>
    <property type="match status" value="1"/>
</dbReference>
<comment type="catalytic activity">
    <reaction evidence="4">
        <text>RX + glutathione = an S-substituted glutathione + a halide anion + H(+)</text>
        <dbReference type="Rhea" id="RHEA:16437"/>
        <dbReference type="ChEBI" id="CHEBI:15378"/>
        <dbReference type="ChEBI" id="CHEBI:16042"/>
        <dbReference type="ChEBI" id="CHEBI:17792"/>
        <dbReference type="ChEBI" id="CHEBI:57925"/>
        <dbReference type="ChEBI" id="CHEBI:90779"/>
        <dbReference type="EC" id="2.5.1.18"/>
    </reaction>
</comment>
<reference evidence="8 9" key="1">
    <citation type="journal article" date="2021" name="Nat. Commun.">
        <title>Incipient diploidization of the medicinal plant Perilla within 10,000 years.</title>
        <authorList>
            <person name="Zhang Y."/>
            <person name="Shen Q."/>
            <person name="Leng L."/>
            <person name="Zhang D."/>
            <person name="Chen S."/>
            <person name="Shi Y."/>
            <person name="Ning Z."/>
            <person name="Chen S."/>
        </authorList>
    </citation>
    <scope>NUCLEOTIDE SEQUENCE [LARGE SCALE GENOMIC DNA]</scope>
    <source>
        <strain evidence="9">cv. PC099</strain>
    </source>
</reference>
<dbReference type="Gene3D" id="3.40.30.10">
    <property type="entry name" value="Glutaredoxin"/>
    <property type="match status" value="1"/>
</dbReference>
<protein>
    <recommendedName>
        <fullName evidence="5">Probable glutathione S-transferase</fullName>
        <ecNumber evidence="2">2.5.1.18</ecNumber>
    </recommendedName>
</protein>
<evidence type="ECO:0000256" key="3">
    <source>
        <dbReference type="ARBA" id="ARBA00022679"/>
    </source>
</evidence>
<dbReference type="FunFam" id="1.20.1050.10:FF:000012">
    <property type="entry name" value="Tau class glutathione S-transferase"/>
    <property type="match status" value="1"/>
</dbReference>
<dbReference type="EMBL" id="SDAM02029497">
    <property type="protein sequence ID" value="KAH6757071.1"/>
    <property type="molecule type" value="Genomic_DNA"/>
</dbReference>
<dbReference type="Pfam" id="PF00043">
    <property type="entry name" value="GST_C"/>
    <property type="match status" value="1"/>
</dbReference>
<sequence length="241" mass="27790">MEKNNKSVKVVGYWVSAYVHRVRWALKLKGIEYEYIEEDLFNRSSLLSQLNPVHGKVPVLVHDGNPLPESAIILEYIDEVWTQHPLLPLDAHERAQLRFWAKIIDQKIITSTILAVYSEGEDQERAVKLAVEYLDKIEEKIRGKSFFGGEELGYMDLMMGFAAYLLPVWEEVASVKFIDPSRFPAITAWTDNFLDHPVIKAEYLPPKDELFNFYVGRQKEAIHLLASHSDLGKKMWADLLS</sequence>
<name>A0AAD4NYN6_PERFH</name>
<dbReference type="Gene3D" id="1.20.1050.10">
    <property type="match status" value="1"/>
</dbReference>
<dbReference type="InterPro" id="IPR010987">
    <property type="entry name" value="Glutathione-S-Trfase_C-like"/>
</dbReference>
<dbReference type="PROSITE" id="PS50404">
    <property type="entry name" value="GST_NTER"/>
    <property type="match status" value="1"/>
</dbReference>
<dbReference type="SFLD" id="SFLDG01152">
    <property type="entry name" value="Main.3:_Omega-_and_Tau-like"/>
    <property type="match status" value="1"/>
</dbReference>
<dbReference type="SUPFAM" id="SSF47616">
    <property type="entry name" value="GST C-terminal domain-like"/>
    <property type="match status" value="1"/>
</dbReference>
<dbReference type="InterPro" id="IPR004045">
    <property type="entry name" value="Glutathione_S-Trfase_N"/>
</dbReference>
<dbReference type="PANTHER" id="PTHR11260:SF676">
    <property type="entry name" value="GLUTATHIONE S-TRANSFERASE U8"/>
    <property type="match status" value="1"/>
</dbReference>
<dbReference type="Pfam" id="PF02798">
    <property type="entry name" value="GST_N"/>
    <property type="match status" value="1"/>
</dbReference>
<dbReference type="GO" id="GO:0005737">
    <property type="term" value="C:cytoplasm"/>
    <property type="evidence" value="ECO:0007669"/>
    <property type="project" value="TreeGrafter"/>
</dbReference>
<keyword evidence="3" id="KW-0808">Transferase</keyword>
<dbReference type="InterPro" id="IPR004046">
    <property type="entry name" value="GST_C"/>
</dbReference>
<evidence type="ECO:0000256" key="2">
    <source>
        <dbReference type="ARBA" id="ARBA00012452"/>
    </source>
</evidence>
<evidence type="ECO:0000259" key="6">
    <source>
        <dbReference type="PROSITE" id="PS50404"/>
    </source>
</evidence>
<accession>A0AAD4NYN6</accession>
<dbReference type="CDD" id="cd03185">
    <property type="entry name" value="GST_C_Tau"/>
    <property type="match status" value="1"/>
</dbReference>
<evidence type="ECO:0000259" key="7">
    <source>
        <dbReference type="PROSITE" id="PS50405"/>
    </source>
</evidence>
<dbReference type="SFLD" id="SFLDG00358">
    <property type="entry name" value="Main_(cytGST)"/>
    <property type="match status" value="1"/>
</dbReference>
<evidence type="ECO:0000256" key="4">
    <source>
        <dbReference type="ARBA" id="ARBA00047960"/>
    </source>
</evidence>
<dbReference type="GO" id="GO:0004364">
    <property type="term" value="F:glutathione transferase activity"/>
    <property type="evidence" value="ECO:0007669"/>
    <property type="project" value="UniProtKB-EC"/>
</dbReference>
<comment type="caution">
    <text evidence="8">The sequence shown here is derived from an EMBL/GenBank/DDBJ whole genome shotgun (WGS) entry which is preliminary data.</text>
</comment>
<organism evidence="8 9">
    <name type="scientific">Perilla frutescens var. hirtella</name>
    <name type="common">Perilla citriodora</name>
    <name type="synonym">Perilla setoyensis</name>
    <dbReference type="NCBI Taxonomy" id="608512"/>
    <lineage>
        <taxon>Eukaryota</taxon>
        <taxon>Viridiplantae</taxon>
        <taxon>Streptophyta</taxon>
        <taxon>Embryophyta</taxon>
        <taxon>Tracheophyta</taxon>
        <taxon>Spermatophyta</taxon>
        <taxon>Magnoliopsida</taxon>
        <taxon>eudicotyledons</taxon>
        <taxon>Gunneridae</taxon>
        <taxon>Pentapetalae</taxon>
        <taxon>asterids</taxon>
        <taxon>lamiids</taxon>
        <taxon>Lamiales</taxon>
        <taxon>Lamiaceae</taxon>
        <taxon>Nepetoideae</taxon>
        <taxon>Elsholtzieae</taxon>
        <taxon>Perilla</taxon>
    </lineage>
</organism>
<comment type="similarity">
    <text evidence="1">Belongs to the GST superfamily. HSP26 family.</text>
</comment>
<dbReference type="PROSITE" id="PS50405">
    <property type="entry name" value="GST_CTER"/>
    <property type="match status" value="1"/>
</dbReference>
<feature type="domain" description="GST C-terminal" evidence="7">
    <location>
        <begin position="90"/>
        <end position="222"/>
    </location>
</feature>
<dbReference type="InterPro" id="IPR036282">
    <property type="entry name" value="Glutathione-S-Trfase_C_sf"/>
</dbReference>
<proteinExistence type="inferred from homology"/>
<dbReference type="CDD" id="cd03058">
    <property type="entry name" value="GST_N_Tau"/>
    <property type="match status" value="1"/>
</dbReference>
<dbReference type="InterPro" id="IPR045074">
    <property type="entry name" value="GST_C_Tau"/>
</dbReference>
<dbReference type="GO" id="GO:0006749">
    <property type="term" value="P:glutathione metabolic process"/>
    <property type="evidence" value="ECO:0007669"/>
    <property type="project" value="InterPro"/>
</dbReference>
<dbReference type="SUPFAM" id="SSF52833">
    <property type="entry name" value="Thioredoxin-like"/>
    <property type="match status" value="1"/>
</dbReference>
<dbReference type="InterPro" id="IPR045073">
    <property type="entry name" value="Omega/Tau-like"/>
</dbReference>
<feature type="domain" description="GST N-terminal" evidence="6">
    <location>
        <begin position="6"/>
        <end position="85"/>
    </location>
</feature>
<gene>
    <name evidence="8" type="ORF">C2S53_002791</name>
</gene>
<dbReference type="InterPro" id="IPR036249">
    <property type="entry name" value="Thioredoxin-like_sf"/>
</dbReference>
<evidence type="ECO:0000256" key="5">
    <source>
        <dbReference type="ARBA" id="ARBA00071370"/>
    </source>
</evidence>
<keyword evidence="9" id="KW-1185">Reference proteome</keyword>
<evidence type="ECO:0000313" key="8">
    <source>
        <dbReference type="EMBL" id="KAH6757071.1"/>
    </source>
</evidence>
<dbReference type="SFLD" id="SFLDS00019">
    <property type="entry name" value="Glutathione_Transferase_(cytos"/>
    <property type="match status" value="1"/>
</dbReference>
<evidence type="ECO:0000256" key="1">
    <source>
        <dbReference type="ARBA" id="ARBA00009929"/>
    </source>
</evidence>
<dbReference type="InterPro" id="IPR040079">
    <property type="entry name" value="Glutathione_S-Trfase"/>
</dbReference>
<dbReference type="AlphaFoldDB" id="A0AAD4NYN6"/>
<dbReference type="EC" id="2.5.1.18" evidence="2"/>